<dbReference type="EMBL" id="CP053587">
    <property type="protein sequence ID" value="WNZ27545.1"/>
    <property type="molecule type" value="Genomic_DNA"/>
</dbReference>
<dbReference type="PROSITE" id="PS50110">
    <property type="entry name" value="RESPONSE_REGULATORY"/>
    <property type="match status" value="1"/>
</dbReference>
<sequence length="142" mass="15767">MNCEIDRILVVDDIADNLLLLQAILESEGYQVELADSGPAALDRIKTAPPDLMLLDVMMPDMNGFEVTQRVRQDPSLPFIPILLVTGYTEPTPAEGFDVGADGFIRKPIDFDELLHRIRAILQPKHCFEGDCSVDGPSNRMN</sequence>
<dbReference type="SUPFAM" id="SSF52172">
    <property type="entry name" value="CheY-like"/>
    <property type="match status" value="1"/>
</dbReference>
<name>A0AA96WMM8_9CYAN</name>
<accession>A0AA96WMM8</accession>
<dbReference type="PANTHER" id="PTHR44591">
    <property type="entry name" value="STRESS RESPONSE REGULATOR PROTEIN 1"/>
    <property type="match status" value="1"/>
</dbReference>
<feature type="domain" description="Response regulatory" evidence="3">
    <location>
        <begin position="7"/>
        <end position="122"/>
    </location>
</feature>
<evidence type="ECO:0000256" key="1">
    <source>
        <dbReference type="ARBA" id="ARBA00022553"/>
    </source>
</evidence>
<dbReference type="InterPro" id="IPR011006">
    <property type="entry name" value="CheY-like_superfamily"/>
</dbReference>
<keyword evidence="1 2" id="KW-0597">Phosphoprotein</keyword>
<proteinExistence type="predicted"/>
<dbReference type="GO" id="GO:0000160">
    <property type="term" value="P:phosphorelay signal transduction system"/>
    <property type="evidence" value="ECO:0007669"/>
    <property type="project" value="InterPro"/>
</dbReference>
<dbReference type="PANTHER" id="PTHR44591:SF18">
    <property type="entry name" value="REGULATORY PROTEIN"/>
    <property type="match status" value="1"/>
</dbReference>
<evidence type="ECO:0000256" key="2">
    <source>
        <dbReference type="PROSITE-ProRule" id="PRU00169"/>
    </source>
</evidence>
<feature type="modified residue" description="4-aspartylphosphate" evidence="2">
    <location>
        <position position="56"/>
    </location>
</feature>
<dbReference type="SMART" id="SM00448">
    <property type="entry name" value="REC"/>
    <property type="match status" value="1"/>
</dbReference>
<dbReference type="AlphaFoldDB" id="A0AA96WMM8"/>
<protein>
    <submittedName>
        <fullName evidence="4">Response regulator</fullName>
    </submittedName>
</protein>
<dbReference type="Pfam" id="PF00072">
    <property type="entry name" value="Response_reg"/>
    <property type="match status" value="1"/>
</dbReference>
<dbReference type="RefSeq" id="WP_316435891.1">
    <property type="nucleotide sequence ID" value="NZ_CP053587.1"/>
</dbReference>
<dbReference type="InterPro" id="IPR050595">
    <property type="entry name" value="Bact_response_regulator"/>
</dbReference>
<dbReference type="Gene3D" id="3.40.50.2300">
    <property type="match status" value="1"/>
</dbReference>
<evidence type="ECO:0000313" key="4">
    <source>
        <dbReference type="EMBL" id="WNZ27545.1"/>
    </source>
</evidence>
<dbReference type="InterPro" id="IPR001789">
    <property type="entry name" value="Sig_transdc_resp-reg_receiver"/>
</dbReference>
<evidence type="ECO:0000259" key="3">
    <source>
        <dbReference type="PROSITE" id="PS50110"/>
    </source>
</evidence>
<gene>
    <name evidence="4" type="ORF">HJG54_32245</name>
</gene>
<organism evidence="4">
    <name type="scientific">Leptolyngbya sp. NK1-12</name>
    <dbReference type="NCBI Taxonomy" id="2547451"/>
    <lineage>
        <taxon>Bacteria</taxon>
        <taxon>Bacillati</taxon>
        <taxon>Cyanobacteriota</taxon>
        <taxon>Cyanophyceae</taxon>
        <taxon>Leptolyngbyales</taxon>
        <taxon>Leptolyngbyaceae</taxon>
        <taxon>Leptolyngbya group</taxon>
        <taxon>Leptolyngbya</taxon>
    </lineage>
</organism>
<reference evidence="4" key="1">
    <citation type="submission" date="2020-05" db="EMBL/GenBank/DDBJ databases">
        <authorList>
            <person name="Zhu T."/>
            <person name="Keshari N."/>
            <person name="Lu X."/>
        </authorList>
    </citation>
    <scope>NUCLEOTIDE SEQUENCE</scope>
    <source>
        <strain evidence="4">NK1-12</strain>
    </source>
</reference>